<accession>A0A5B0DT37</accession>
<evidence type="ECO:0000259" key="1">
    <source>
        <dbReference type="Pfam" id="PF01408"/>
    </source>
</evidence>
<evidence type="ECO:0000259" key="2">
    <source>
        <dbReference type="Pfam" id="PF22725"/>
    </source>
</evidence>
<feature type="domain" description="Gfo/Idh/MocA-like oxidoreductase N-terminal" evidence="1">
    <location>
        <begin position="35"/>
        <end position="152"/>
    </location>
</feature>
<dbReference type="Pfam" id="PF01408">
    <property type="entry name" value="GFO_IDH_MocA"/>
    <property type="match status" value="1"/>
</dbReference>
<feature type="domain" description="GFO/IDH/MocA-like oxidoreductase" evidence="2">
    <location>
        <begin position="160"/>
        <end position="280"/>
    </location>
</feature>
<protein>
    <submittedName>
        <fullName evidence="3">Gfo/Idh/MocA family oxidoreductase</fullName>
    </submittedName>
</protein>
<dbReference type="SUPFAM" id="SSF55347">
    <property type="entry name" value="Glyceraldehyde-3-phosphate dehydrogenase-like, C-terminal domain"/>
    <property type="match status" value="1"/>
</dbReference>
<dbReference type="PANTHER" id="PTHR43377:SF1">
    <property type="entry name" value="BILIVERDIN REDUCTASE A"/>
    <property type="match status" value="1"/>
</dbReference>
<dbReference type="Pfam" id="PF22725">
    <property type="entry name" value="GFO_IDH_MocA_C3"/>
    <property type="match status" value="1"/>
</dbReference>
<evidence type="ECO:0000313" key="3">
    <source>
        <dbReference type="EMBL" id="KAA0969568.1"/>
    </source>
</evidence>
<dbReference type="Proteomes" id="UP000324738">
    <property type="component" value="Unassembled WGS sequence"/>
</dbReference>
<dbReference type="Gene3D" id="3.30.360.10">
    <property type="entry name" value="Dihydrodipicolinate Reductase, domain 2"/>
    <property type="match status" value="1"/>
</dbReference>
<keyword evidence="4" id="KW-1185">Reference proteome</keyword>
<reference evidence="3 4" key="1">
    <citation type="submission" date="2019-08" db="EMBL/GenBank/DDBJ databases">
        <title>Aureimonas fodiniaquatilis sp. nov., isolated from a coal mine wastewater.</title>
        <authorList>
            <person name="Kim W."/>
        </authorList>
    </citation>
    <scope>NUCLEOTIDE SEQUENCE [LARGE SCALE GENOMIC DNA]</scope>
    <source>
        <strain evidence="3 4">CAU 1482</strain>
    </source>
</reference>
<organism evidence="3 4">
    <name type="scientific">Aureimonas fodinaquatilis</name>
    <dbReference type="NCBI Taxonomy" id="2565783"/>
    <lineage>
        <taxon>Bacteria</taxon>
        <taxon>Pseudomonadati</taxon>
        <taxon>Pseudomonadota</taxon>
        <taxon>Alphaproteobacteria</taxon>
        <taxon>Hyphomicrobiales</taxon>
        <taxon>Aurantimonadaceae</taxon>
        <taxon>Aureimonas</taxon>
    </lineage>
</organism>
<dbReference type="OrthoDB" id="9792935at2"/>
<dbReference type="GO" id="GO:0000166">
    <property type="term" value="F:nucleotide binding"/>
    <property type="evidence" value="ECO:0007669"/>
    <property type="project" value="InterPro"/>
</dbReference>
<dbReference type="InterPro" id="IPR055170">
    <property type="entry name" value="GFO_IDH_MocA-like_dom"/>
</dbReference>
<proteinExistence type="predicted"/>
<dbReference type="SUPFAM" id="SSF51735">
    <property type="entry name" value="NAD(P)-binding Rossmann-fold domains"/>
    <property type="match status" value="1"/>
</dbReference>
<evidence type="ECO:0000313" key="4">
    <source>
        <dbReference type="Proteomes" id="UP000324738"/>
    </source>
</evidence>
<dbReference type="InterPro" id="IPR036291">
    <property type="entry name" value="NAD(P)-bd_dom_sf"/>
</dbReference>
<dbReference type="InterPro" id="IPR051450">
    <property type="entry name" value="Gfo/Idh/MocA_Oxidoreductases"/>
</dbReference>
<name>A0A5B0DT37_9HYPH</name>
<sequence>MRNRQMCGCGAMADAMLNTPRQLSDKKGRKCAMLKAAIVGLGWWGRTIITRMAHSDRMQIVTAVDVDPAKHEDYARENGLELHSDYERVLADPNIDCVILCTPNSLHTTQVEAAAKAGKHVFCEKPLALTRAEAQRSVDACRKAGVLLGIGHERRFERAMQEVRRLVRSGELGTIMHAESNFSHDKLINVPQNDWRRSSKESPAAGMTAMGIHLSDAYVNLFGPAQEVYALTANRVLNSENGDVVSVLLRFENGVTAYLNAVLYTPLYLRFTVFGTKAWVEFRNDTHPDTPGPSTLTVQVTGEEPKITQYDWTDSVRENLDSFADAVKGQGDYIFTDIEKVGNIAILEAIAVSAASGQPVTIKPA</sequence>
<dbReference type="PANTHER" id="PTHR43377">
    <property type="entry name" value="BILIVERDIN REDUCTASE A"/>
    <property type="match status" value="1"/>
</dbReference>
<dbReference type="Gene3D" id="3.40.50.720">
    <property type="entry name" value="NAD(P)-binding Rossmann-like Domain"/>
    <property type="match status" value="1"/>
</dbReference>
<dbReference type="InterPro" id="IPR000683">
    <property type="entry name" value="Gfo/Idh/MocA-like_OxRdtase_N"/>
</dbReference>
<dbReference type="AlphaFoldDB" id="A0A5B0DT37"/>
<gene>
    <name evidence="3" type="ORF">FPY71_13645</name>
</gene>
<comment type="caution">
    <text evidence="3">The sequence shown here is derived from an EMBL/GenBank/DDBJ whole genome shotgun (WGS) entry which is preliminary data.</text>
</comment>
<dbReference type="EMBL" id="VTWH01000003">
    <property type="protein sequence ID" value="KAA0969568.1"/>
    <property type="molecule type" value="Genomic_DNA"/>
</dbReference>